<dbReference type="Gene3D" id="2.40.420.20">
    <property type="match status" value="1"/>
</dbReference>
<feature type="compositionally biased region" description="Gly residues" evidence="1">
    <location>
        <begin position="227"/>
        <end position="236"/>
    </location>
</feature>
<name>A0A853CSH9_9MICO</name>
<feature type="chain" id="PRO_5032629660" evidence="2">
    <location>
        <begin position="38"/>
        <end position="355"/>
    </location>
</feature>
<feature type="compositionally biased region" description="Low complexity" evidence="1">
    <location>
        <begin position="214"/>
        <end position="226"/>
    </location>
</feature>
<reference evidence="3 4" key="1">
    <citation type="submission" date="2020-07" db="EMBL/GenBank/DDBJ databases">
        <title>Sequencing the genomes of 1000 actinobacteria strains.</title>
        <authorList>
            <person name="Klenk H.-P."/>
        </authorList>
    </citation>
    <scope>NUCLEOTIDE SEQUENCE [LARGE SCALE GENOMIC DNA]</scope>
    <source>
        <strain evidence="3 4">DSM 15165</strain>
    </source>
</reference>
<protein>
    <submittedName>
        <fullName evidence="3">Multidrug efflux pump subunit AcrA (Membrane-fusion protein)</fullName>
    </submittedName>
</protein>
<dbReference type="EMBL" id="JACCFL010000001">
    <property type="protein sequence ID" value="NYJ23627.1"/>
    <property type="molecule type" value="Genomic_DNA"/>
</dbReference>
<proteinExistence type="predicted"/>
<comment type="caution">
    <text evidence="3">The sequence shown here is derived from an EMBL/GenBank/DDBJ whole genome shotgun (WGS) entry which is preliminary data.</text>
</comment>
<evidence type="ECO:0000313" key="4">
    <source>
        <dbReference type="Proteomes" id="UP000578352"/>
    </source>
</evidence>
<sequence>MGVMRRWVFPAIRIVLVAAIAVALVKLAFFPSGEATAADPATPTGELTDPVATVATGTIVNDVTVTGSIVADDAVPARATAAGTVNKVRATVGQPVEAGAVLFDIRVETPRDPVLETLPDGSQVLTERKPAVSYVEVDAPIAGVLSELPVLAGQSVSIGDKVGSVAPPTFSVTAKLPAEQQYRLVDRPTEGTVTVKGGPAPFTCTGLTITTPPATAADTAPNTQPGTGAGGGGGGDATTTVRCAVPAAVRVFAGLRADVTISAGRAENVLTVPTTAVKGSSEKGIVYVPDAKGGDPAEVEVALGLTDGTSVEVKSGLKEGDSVLQFVPGATTPAGGCMPSGNGVVCTDPGAVTGP</sequence>
<dbReference type="PANTHER" id="PTHR30469:SF33">
    <property type="entry name" value="SLR1207 PROTEIN"/>
    <property type="match status" value="1"/>
</dbReference>
<accession>A0A853CSH9</accession>
<dbReference type="GO" id="GO:1990281">
    <property type="term" value="C:efflux pump complex"/>
    <property type="evidence" value="ECO:0007669"/>
    <property type="project" value="TreeGrafter"/>
</dbReference>
<evidence type="ECO:0000313" key="3">
    <source>
        <dbReference type="EMBL" id="NYJ23627.1"/>
    </source>
</evidence>
<feature type="region of interest" description="Disordered" evidence="1">
    <location>
        <begin position="214"/>
        <end position="236"/>
    </location>
</feature>
<keyword evidence="2" id="KW-0732">Signal</keyword>
<organism evidence="3 4">
    <name type="scientific">Leifsonia shinshuensis</name>
    <dbReference type="NCBI Taxonomy" id="150026"/>
    <lineage>
        <taxon>Bacteria</taxon>
        <taxon>Bacillati</taxon>
        <taxon>Actinomycetota</taxon>
        <taxon>Actinomycetes</taxon>
        <taxon>Micrococcales</taxon>
        <taxon>Microbacteriaceae</taxon>
        <taxon>Leifsonia</taxon>
    </lineage>
</organism>
<dbReference type="AlphaFoldDB" id="A0A853CSH9"/>
<dbReference type="SUPFAM" id="SSF111369">
    <property type="entry name" value="HlyD-like secretion proteins"/>
    <property type="match status" value="1"/>
</dbReference>
<dbReference type="GO" id="GO:0015562">
    <property type="term" value="F:efflux transmembrane transporter activity"/>
    <property type="evidence" value="ECO:0007669"/>
    <property type="project" value="TreeGrafter"/>
</dbReference>
<dbReference type="PANTHER" id="PTHR30469">
    <property type="entry name" value="MULTIDRUG RESISTANCE PROTEIN MDTA"/>
    <property type="match status" value="1"/>
</dbReference>
<dbReference type="Proteomes" id="UP000578352">
    <property type="component" value="Unassembled WGS sequence"/>
</dbReference>
<evidence type="ECO:0000256" key="1">
    <source>
        <dbReference type="SAM" id="MobiDB-lite"/>
    </source>
</evidence>
<evidence type="ECO:0000256" key="2">
    <source>
        <dbReference type="SAM" id="SignalP"/>
    </source>
</evidence>
<feature type="signal peptide" evidence="2">
    <location>
        <begin position="1"/>
        <end position="37"/>
    </location>
</feature>
<dbReference type="Gene3D" id="2.40.50.100">
    <property type="match status" value="1"/>
</dbReference>
<gene>
    <name evidence="3" type="ORF">HNR13_001914</name>
</gene>